<evidence type="ECO:0000256" key="1">
    <source>
        <dbReference type="ARBA" id="ARBA00001946"/>
    </source>
</evidence>
<dbReference type="AlphaFoldDB" id="A0A2R4WDY5"/>
<comment type="function">
    <text evidence="6">Poorly processive, error-prone DNA polymerase involved in untargeted mutagenesis. Copies undamaged DNA at stalled replication forks, which arise in vivo from mismatched or misaligned primer ends. These misaligned primers can be extended by PolIV. Exhibits no 3'-5' exonuclease (proofreading) activity. May be involved in translesional synthesis, in conjunction with the beta clamp from PolIII.</text>
</comment>
<dbReference type="PROSITE" id="PS50173">
    <property type="entry name" value="UMUC"/>
    <property type="match status" value="1"/>
</dbReference>
<evidence type="ECO:0000256" key="2">
    <source>
        <dbReference type="ARBA" id="ARBA00010945"/>
    </source>
</evidence>
<dbReference type="Gene3D" id="3.40.1170.60">
    <property type="match status" value="1"/>
</dbReference>
<evidence type="ECO:0000256" key="4">
    <source>
        <dbReference type="ARBA" id="ARBA00012417"/>
    </source>
</evidence>
<name>A0A2R4WDY5_9HYPH</name>
<dbReference type="EMBL" id="CP028843">
    <property type="protein sequence ID" value="AWB19757.1"/>
    <property type="molecule type" value="Genomic_DNA"/>
</dbReference>
<feature type="domain" description="UmuC" evidence="8">
    <location>
        <begin position="27"/>
        <end position="158"/>
    </location>
</feature>
<dbReference type="InterPro" id="IPR050356">
    <property type="entry name" value="SulA_CellDiv_inhibitor"/>
</dbReference>
<dbReference type="OrthoDB" id="9788640at2"/>
<organism evidence="9 10">
    <name type="scientific">Methylobacterium currus</name>
    <dbReference type="NCBI Taxonomy" id="2051553"/>
    <lineage>
        <taxon>Bacteria</taxon>
        <taxon>Pseudomonadati</taxon>
        <taxon>Pseudomonadota</taxon>
        <taxon>Alphaproteobacteria</taxon>
        <taxon>Hyphomicrobiales</taxon>
        <taxon>Methylobacteriaceae</taxon>
        <taxon>Methylobacterium</taxon>
    </lineage>
</organism>
<proteinExistence type="inferred from homology"/>
<accession>A0A2R4WDY5</accession>
<keyword evidence="10" id="KW-1185">Reference proteome</keyword>
<gene>
    <name evidence="9" type="ORF">DA075_01385</name>
</gene>
<dbReference type="PANTHER" id="PTHR35369:SF2">
    <property type="entry name" value="BLR3025 PROTEIN"/>
    <property type="match status" value="1"/>
</dbReference>
<dbReference type="EC" id="2.7.7.7" evidence="4"/>
<dbReference type="RefSeq" id="WP_099951683.1">
    <property type="nucleotide sequence ID" value="NZ_CP028843.1"/>
</dbReference>
<dbReference type="CDD" id="cd03468">
    <property type="entry name" value="PolY_like"/>
    <property type="match status" value="1"/>
</dbReference>
<dbReference type="KEGG" id="mee:DA075_01385"/>
<dbReference type="InterPro" id="IPR001126">
    <property type="entry name" value="UmuC"/>
</dbReference>
<dbReference type="GO" id="GO:0006281">
    <property type="term" value="P:DNA repair"/>
    <property type="evidence" value="ECO:0007669"/>
    <property type="project" value="InterPro"/>
</dbReference>
<comment type="subunit">
    <text evidence="3">Monomer.</text>
</comment>
<dbReference type="Pfam" id="PF00817">
    <property type="entry name" value="IMS"/>
    <property type="match status" value="1"/>
</dbReference>
<dbReference type="InterPro" id="IPR043128">
    <property type="entry name" value="Rev_trsase/Diguanyl_cyclase"/>
</dbReference>
<evidence type="ECO:0000313" key="9">
    <source>
        <dbReference type="EMBL" id="AWB19757.1"/>
    </source>
</evidence>
<dbReference type="SUPFAM" id="SSF56672">
    <property type="entry name" value="DNA/RNA polymerases"/>
    <property type="match status" value="1"/>
</dbReference>
<sequence>MRRVICVFLPTWPTDRWRRRSGGPPPDEPLVAAAQEGPRRVLSAVDSAARRLGLRPGLALAQAQALCPGLTVIEADPEGDAAGLARLAAWCLSYAPLVAPDPPDGIWIDVAGAAHLQGGEAALLGQLRRRLGRAGIRVRVAVADTPGAAWAATRCLHPETVLPPGGQRDALPDLPLRALRLDPATVAALAQLGLTRVGHLLDQPRGPLRLRFGEEPTRRLDQALDHAPEPLAYLAPPVEHAVRLAFPEPIGAPETLARVSGRLAAMLAEGLTRHGLGARRLDLVFRRVDGLDQSVSVGTARPSRDPRHLARLLAERLPQIDPGHGLDEARLSAPRVERLEARQLAAPGEEPDPDAMAELIDRLVLRLGPGRVFRKAPVESEWPERAVRRVAPLSPATGVTWPADLPRPGRLLPVPEPVAVLAALPDAPPSAFTWRGTRRRVARADGPERIFGEWWLADDEVAATRDYYRVEDETGARYWLFRDALTKDGARWWLHGLGEAGLGEA</sequence>
<reference evidence="9 10" key="1">
    <citation type="submission" date="2018-04" db="EMBL/GenBank/DDBJ databases">
        <title>Methylobacterium sp. PR1016A genome.</title>
        <authorList>
            <person name="Park W."/>
        </authorList>
    </citation>
    <scope>NUCLEOTIDE SEQUENCE [LARGE SCALE GENOMIC DNA]</scope>
    <source>
        <strain evidence="9 10">PR1016A</strain>
    </source>
</reference>
<comment type="cofactor">
    <cofactor evidence="1">
        <name>Mg(2+)</name>
        <dbReference type="ChEBI" id="CHEBI:18420"/>
    </cofactor>
</comment>
<dbReference type="Proteomes" id="UP000244755">
    <property type="component" value="Chromosome 1"/>
</dbReference>
<evidence type="ECO:0000256" key="7">
    <source>
        <dbReference type="ARBA" id="ARBA00049244"/>
    </source>
</evidence>
<dbReference type="InterPro" id="IPR017961">
    <property type="entry name" value="DNA_pol_Y-fam_little_finger"/>
</dbReference>
<dbReference type="PANTHER" id="PTHR35369">
    <property type="entry name" value="BLR3025 PROTEIN-RELATED"/>
    <property type="match status" value="1"/>
</dbReference>
<evidence type="ECO:0000256" key="5">
    <source>
        <dbReference type="ARBA" id="ARBA00022763"/>
    </source>
</evidence>
<dbReference type="Gene3D" id="3.30.70.270">
    <property type="match status" value="1"/>
</dbReference>
<comment type="similarity">
    <text evidence="2">Belongs to the DNA polymerase type-Y family.</text>
</comment>
<keyword evidence="5" id="KW-0227">DNA damage</keyword>
<dbReference type="InterPro" id="IPR045443">
    <property type="entry name" value="DUF6504"/>
</dbReference>
<dbReference type="GO" id="GO:0003684">
    <property type="term" value="F:damaged DNA binding"/>
    <property type="evidence" value="ECO:0007669"/>
    <property type="project" value="InterPro"/>
</dbReference>
<dbReference type="Pfam" id="PF20114">
    <property type="entry name" value="DUF6504"/>
    <property type="match status" value="1"/>
</dbReference>
<evidence type="ECO:0000256" key="3">
    <source>
        <dbReference type="ARBA" id="ARBA00011245"/>
    </source>
</evidence>
<evidence type="ECO:0000259" key="8">
    <source>
        <dbReference type="PROSITE" id="PS50173"/>
    </source>
</evidence>
<protein>
    <recommendedName>
        <fullName evidence="4">DNA-directed DNA polymerase</fullName>
        <ecNumber evidence="4">2.7.7.7</ecNumber>
    </recommendedName>
</protein>
<dbReference type="Pfam" id="PF11799">
    <property type="entry name" value="IMS_C"/>
    <property type="match status" value="1"/>
</dbReference>
<evidence type="ECO:0000256" key="6">
    <source>
        <dbReference type="ARBA" id="ARBA00025589"/>
    </source>
</evidence>
<evidence type="ECO:0000313" key="10">
    <source>
        <dbReference type="Proteomes" id="UP000244755"/>
    </source>
</evidence>
<dbReference type="InterPro" id="IPR043502">
    <property type="entry name" value="DNA/RNA_pol_sf"/>
</dbReference>
<comment type="catalytic activity">
    <reaction evidence="7">
        <text>DNA(n) + a 2'-deoxyribonucleoside 5'-triphosphate = DNA(n+1) + diphosphate</text>
        <dbReference type="Rhea" id="RHEA:22508"/>
        <dbReference type="Rhea" id="RHEA-COMP:17339"/>
        <dbReference type="Rhea" id="RHEA-COMP:17340"/>
        <dbReference type="ChEBI" id="CHEBI:33019"/>
        <dbReference type="ChEBI" id="CHEBI:61560"/>
        <dbReference type="ChEBI" id="CHEBI:173112"/>
        <dbReference type="EC" id="2.7.7.7"/>
    </reaction>
</comment>